<proteinExistence type="predicted"/>
<feature type="region of interest" description="Disordered" evidence="1">
    <location>
        <begin position="1"/>
        <end position="31"/>
    </location>
</feature>
<accession>A0AAN4W390</accession>
<dbReference type="SUPFAM" id="SSF50341">
    <property type="entry name" value="CheW-like"/>
    <property type="match status" value="1"/>
</dbReference>
<dbReference type="GO" id="GO:0005829">
    <property type="term" value="C:cytosol"/>
    <property type="evidence" value="ECO:0007669"/>
    <property type="project" value="TreeGrafter"/>
</dbReference>
<dbReference type="PANTHER" id="PTHR22617">
    <property type="entry name" value="CHEMOTAXIS SENSOR HISTIDINE KINASE-RELATED"/>
    <property type="match status" value="1"/>
</dbReference>
<dbReference type="Pfam" id="PF01584">
    <property type="entry name" value="CheW"/>
    <property type="match status" value="1"/>
</dbReference>
<dbReference type="PANTHER" id="PTHR22617:SF23">
    <property type="entry name" value="CHEMOTAXIS PROTEIN CHEW"/>
    <property type="match status" value="1"/>
</dbReference>
<dbReference type="RefSeq" id="WP_338238939.1">
    <property type="nucleotide sequence ID" value="NZ_BQKE01000003.1"/>
</dbReference>
<dbReference type="InterPro" id="IPR039315">
    <property type="entry name" value="CheW"/>
</dbReference>
<dbReference type="Gene3D" id="2.30.30.40">
    <property type="entry name" value="SH3 Domains"/>
    <property type="match status" value="1"/>
</dbReference>
<dbReference type="GO" id="GO:0007165">
    <property type="term" value="P:signal transduction"/>
    <property type="evidence" value="ECO:0007669"/>
    <property type="project" value="InterPro"/>
</dbReference>
<feature type="compositionally biased region" description="Basic and acidic residues" evidence="1">
    <location>
        <begin position="13"/>
        <end position="27"/>
    </location>
</feature>
<keyword evidence="4" id="KW-1185">Reference proteome</keyword>
<feature type="domain" description="CheW-like" evidence="2">
    <location>
        <begin position="33"/>
        <end position="178"/>
    </location>
</feature>
<dbReference type="Proteomes" id="UP001310022">
    <property type="component" value="Unassembled WGS sequence"/>
</dbReference>
<dbReference type="PROSITE" id="PS50851">
    <property type="entry name" value="CHEW"/>
    <property type="match status" value="1"/>
</dbReference>
<protein>
    <submittedName>
        <fullName evidence="3">Chemotaxis protein CheW</fullName>
    </submittedName>
</protein>
<sequence length="183" mass="20236">MSSQQEALSSSLEELKKEASSPQKEGKQNSGERSQLIVFKLAGEEYALPIDQVKEVVLTPRLAHVPHTPPYILGAANIRGSVIAIMDLEHKFQLSDRIVDVKVQEHYSLVIENEKFKVGVLVKEVPNTLSIEAEDIDDSKEVLQFSSLKEECVRGIAKVGDRMIILLDIIAMLEIDDASNAGI</sequence>
<dbReference type="InterPro" id="IPR036061">
    <property type="entry name" value="CheW-like_dom_sf"/>
</dbReference>
<dbReference type="SMART" id="SM00260">
    <property type="entry name" value="CheW"/>
    <property type="match status" value="1"/>
</dbReference>
<dbReference type="Gene3D" id="2.40.50.180">
    <property type="entry name" value="CheA-289, Domain 4"/>
    <property type="match status" value="1"/>
</dbReference>
<name>A0AAN4W390_9BACT</name>
<evidence type="ECO:0000313" key="3">
    <source>
        <dbReference type="EMBL" id="GJM63828.1"/>
    </source>
</evidence>
<evidence type="ECO:0000256" key="1">
    <source>
        <dbReference type="SAM" id="MobiDB-lite"/>
    </source>
</evidence>
<evidence type="ECO:0000313" key="4">
    <source>
        <dbReference type="Proteomes" id="UP001310022"/>
    </source>
</evidence>
<dbReference type="GO" id="GO:0006935">
    <property type="term" value="P:chemotaxis"/>
    <property type="evidence" value="ECO:0007669"/>
    <property type="project" value="InterPro"/>
</dbReference>
<organism evidence="3 4">
    <name type="scientific">Persicobacter diffluens</name>
    <dbReference type="NCBI Taxonomy" id="981"/>
    <lineage>
        <taxon>Bacteria</taxon>
        <taxon>Pseudomonadati</taxon>
        <taxon>Bacteroidota</taxon>
        <taxon>Cytophagia</taxon>
        <taxon>Cytophagales</taxon>
        <taxon>Persicobacteraceae</taxon>
        <taxon>Persicobacter</taxon>
    </lineage>
</organism>
<feature type="compositionally biased region" description="Low complexity" evidence="1">
    <location>
        <begin position="1"/>
        <end position="12"/>
    </location>
</feature>
<dbReference type="InterPro" id="IPR002545">
    <property type="entry name" value="CheW-lke_dom"/>
</dbReference>
<reference evidence="3 4" key="1">
    <citation type="submission" date="2021-12" db="EMBL/GenBank/DDBJ databases">
        <title>Genome sequencing of bacteria with rrn-lacking chromosome and rrn-plasmid.</title>
        <authorList>
            <person name="Anda M."/>
            <person name="Iwasaki W."/>
        </authorList>
    </citation>
    <scope>NUCLEOTIDE SEQUENCE [LARGE SCALE GENOMIC DNA]</scope>
    <source>
        <strain evidence="3 4">NBRC 15940</strain>
    </source>
</reference>
<gene>
    <name evidence="3" type="ORF">PEDI_43800</name>
</gene>
<comment type="caution">
    <text evidence="3">The sequence shown here is derived from an EMBL/GenBank/DDBJ whole genome shotgun (WGS) entry which is preliminary data.</text>
</comment>
<dbReference type="EMBL" id="BQKE01000003">
    <property type="protein sequence ID" value="GJM63828.1"/>
    <property type="molecule type" value="Genomic_DNA"/>
</dbReference>
<dbReference type="AlphaFoldDB" id="A0AAN4W390"/>
<evidence type="ECO:0000259" key="2">
    <source>
        <dbReference type="PROSITE" id="PS50851"/>
    </source>
</evidence>